<evidence type="ECO:0000256" key="1">
    <source>
        <dbReference type="SAM" id="MobiDB-lite"/>
    </source>
</evidence>
<accession>A0A5B0MDY6</accession>
<dbReference type="CDD" id="cd05479">
    <property type="entry name" value="RP_DDI"/>
    <property type="match status" value="1"/>
</dbReference>
<feature type="region of interest" description="Disordered" evidence="1">
    <location>
        <begin position="1"/>
        <end position="23"/>
    </location>
</feature>
<feature type="domain" description="Aspartic peptidase DDI1-type" evidence="2">
    <location>
        <begin position="55"/>
        <end position="163"/>
    </location>
</feature>
<dbReference type="PANTHER" id="PTHR15397">
    <property type="entry name" value="SODIUM-GLUCOSE COTRANSPORTER REGULATORY PROTEIN -RELATED"/>
    <property type="match status" value="1"/>
</dbReference>
<dbReference type="Proteomes" id="UP000324748">
    <property type="component" value="Unassembled WGS sequence"/>
</dbReference>
<dbReference type="PANTHER" id="PTHR15397:SF3">
    <property type="entry name" value="DNA DAMAGE INDUCIBLE 1 HOMOLOG 2"/>
    <property type="match status" value="1"/>
</dbReference>
<evidence type="ECO:0000313" key="4">
    <source>
        <dbReference type="Proteomes" id="UP000324748"/>
    </source>
</evidence>
<dbReference type="Gene3D" id="2.40.70.10">
    <property type="entry name" value="Acid Proteases"/>
    <property type="match status" value="1"/>
</dbReference>
<dbReference type="InterPro" id="IPR019103">
    <property type="entry name" value="Peptidase_aspartic_DDI1-type"/>
</dbReference>
<reference evidence="3 4" key="1">
    <citation type="submission" date="2019-05" db="EMBL/GenBank/DDBJ databases">
        <title>Emergence of the Ug99 lineage of the wheat stem rust pathogen through somatic hybridization.</title>
        <authorList>
            <person name="Li F."/>
            <person name="Upadhyaya N.M."/>
            <person name="Sperschneider J."/>
            <person name="Matny O."/>
            <person name="Nguyen-Phuc H."/>
            <person name="Mago R."/>
            <person name="Raley C."/>
            <person name="Miller M.E."/>
            <person name="Silverstein K.A.T."/>
            <person name="Henningsen E."/>
            <person name="Hirsch C.D."/>
            <person name="Visser B."/>
            <person name="Pretorius Z.A."/>
            <person name="Steffenson B.J."/>
            <person name="Schwessinger B."/>
            <person name="Dodds P.N."/>
            <person name="Figueroa M."/>
        </authorList>
    </citation>
    <scope>NUCLEOTIDE SEQUENCE [LARGE SCALE GENOMIC DNA]</scope>
    <source>
        <strain evidence="3">21-0</strain>
    </source>
</reference>
<dbReference type="AlphaFoldDB" id="A0A5B0MDY6"/>
<dbReference type="Pfam" id="PF09668">
    <property type="entry name" value="Asp_protease"/>
    <property type="match status" value="1"/>
</dbReference>
<evidence type="ECO:0000259" key="2">
    <source>
        <dbReference type="Pfam" id="PF09668"/>
    </source>
</evidence>
<dbReference type="OrthoDB" id="1047367at2759"/>
<evidence type="ECO:0000313" key="3">
    <source>
        <dbReference type="EMBL" id="KAA1075367.1"/>
    </source>
</evidence>
<organism evidence="3 4">
    <name type="scientific">Puccinia graminis f. sp. tritici</name>
    <dbReference type="NCBI Taxonomy" id="56615"/>
    <lineage>
        <taxon>Eukaryota</taxon>
        <taxon>Fungi</taxon>
        <taxon>Dikarya</taxon>
        <taxon>Basidiomycota</taxon>
        <taxon>Pucciniomycotina</taxon>
        <taxon>Pucciniomycetes</taxon>
        <taxon>Pucciniales</taxon>
        <taxon>Pucciniaceae</taxon>
        <taxon>Puccinia</taxon>
    </lineage>
</organism>
<protein>
    <submittedName>
        <fullName evidence="3">DNA damage-inducible protein 1</fullName>
    </submittedName>
</protein>
<dbReference type="InterPro" id="IPR021109">
    <property type="entry name" value="Peptidase_aspartic_dom_sf"/>
</dbReference>
<dbReference type="GO" id="GO:0006508">
    <property type="term" value="P:proteolysis"/>
    <property type="evidence" value="ECO:0007669"/>
    <property type="project" value="InterPro"/>
</dbReference>
<keyword evidence="4" id="KW-1185">Reference proteome</keyword>
<dbReference type="EMBL" id="VSWC01000157">
    <property type="protein sequence ID" value="KAA1075367.1"/>
    <property type="molecule type" value="Genomic_DNA"/>
</dbReference>
<name>A0A5B0MDY6_PUCGR</name>
<dbReference type="GO" id="GO:0004190">
    <property type="term" value="F:aspartic-type endopeptidase activity"/>
    <property type="evidence" value="ECO:0007669"/>
    <property type="project" value="InterPro"/>
</dbReference>
<sequence>MVLKLAKPSSSRYTLNPRAPPMDNHLDVQAQRRIEEQIRQQCVGENLQHAIKFTPESFGTVSMLYVDVEVNGHPVKAFVDLGAQMTIMSPNCAQTTGIMRLMDRRFSGIARGLGTTRILGRVHSARMKIADLHIPCSFTIMEGKGVELLFGLDILKGHQAIIDLSKNALIIKGRQVRFLSDHELPASAKEVENQAKEQSSEIELPKNQLSLEENRQKVIADTANKSKCSIIIAQAIKKVTDLSTLVFMILFISSFHIMCT</sequence>
<gene>
    <name evidence="3" type="primary">DDI1_2</name>
    <name evidence="3" type="ORF">PGT21_034343</name>
</gene>
<dbReference type="SUPFAM" id="SSF50630">
    <property type="entry name" value="Acid proteases"/>
    <property type="match status" value="1"/>
</dbReference>
<proteinExistence type="predicted"/>
<comment type="caution">
    <text evidence="3">The sequence shown here is derived from an EMBL/GenBank/DDBJ whole genome shotgun (WGS) entry which is preliminary data.</text>
</comment>